<dbReference type="PANTHER" id="PTHR24231">
    <property type="entry name" value="PURINOCEPTOR-RELATED G-PROTEIN COUPLED RECEPTOR"/>
    <property type="match status" value="1"/>
</dbReference>
<comment type="caution">
    <text evidence="11">The sequence shown here is derived from an EMBL/GenBank/DDBJ whole genome shotgun (WGS) entry which is preliminary data.</text>
</comment>
<evidence type="ECO:0000256" key="2">
    <source>
        <dbReference type="ARBA" id="ARBA00022475"/>
    </source>
</evidence>
<feature type="domain" description="G-protein coupled receptors family 1 profile" evidence="10">
    <location>
        <begin position="83"/>
        <end position="321"/>
    </location>
</feature>
<dbReference type="InterPro" id="IPR000276">
    <property type="entry name" value="GPCR_Rhodpsn"/>
</dbReference>
<dbReference type="InterPro" id="IPR017452">
    <property type="entry name" value="GPCR_Rhodpsn_7TM"/>
</dbReference>
<reference evidence="11" key="1">
    <citation type="thesis" date="2021" institute="BYU ScholarsArchive" country="Provo, UT, USA">
        <title>Applications of and Algorithms for Genome Assembly and Genomic Analyses with an Emphasis on Marine Teleosts.</title>
        <authorList>
            <person name="Pickett B.D."/>
        </authorList>
    </citation>
    <scope>NUCLEOTIDE SEQUENCE</scope>
    <source>
        <strain evidence="11">HI-2016</strain>
    </source>
</reference>
<evidence type="ECO:0000256" key="9">
    <source>
        <dbReference type="SAM" id="Phobius"/>
    </source>
</evidence>
<evidence type="ECO:0000256" key="8">
    <source>
        <dbReference type="ARBA" id="ARBA00023224"/>
    </source>
</evidence>
<dbReference type="PROSITE" id="PS50262">
    <property type="entry name" value="G_PROTEIN_RECEP_F1_2"/>
    <property type="match status" value="1"/>
</dbReference>
<evidence type="ECO:0000256" key="6">
    <source>
        <dbReference type="ARBA" id="ARBA00023136"/>
    </source>
</evidence>
<evidence type="ECO:0000256" key="1">
    <source>
        <dbReference type="ARBA" id="ARBA00004651"/>
    </source>
</evidence>
<dbReference type="PANTHER" id="PTHR24231:SF14">
    <property type="entry name" value="SUCCINATE RECEPTOR 1"/>
    <property type="match status" value="1"/>
</dbReference>
<evidence type="ECO:0000256" key="5">
    <source>
        <dbReference type="ARBA" id="ARBA00023040"/>
    </source>
</evidence>
<keyword evidence="2" id="KW-1003">Cell membrane</keyword>
<evidence type="ECO:0000256" key="3">
    <source>
        <dbReference type="ARBA" id="ARBA00022692"/>
    </source>
</evidence>
<keyword evidence="5" id="KW-0297">G-protein coupled receptor</keyword>
<comment type="subcellular location">
    <subcellularLocation>
        <location evidence="1">Cell membrane</location>
        <topology evidence="1">Multi-pass membrane protein</topology>
    </subcellularLocation>
</comment>
<protein>
    <recommendedName>
        <fullName evidence="10">G-protein coupled receptors family 1 profile domain-containing protein</fullName>
    </recommendedName>
</protein>
<organism evidence="11 12">
    <name type="scientific">Albula glossodonta</name>
    <name type="common">roundjaw bonefish</name>
    <dbReference type="NCBI Taxonomy" id="121402"/>
    <lineage>
        <taxon>Eukaryota</taxon>
        <taxon>Metazoa</taxon>
        <taxon>Chordata</taxon>
        <taxon>Craniata</taxon>
        <taxon>Vertebrata</taxon>
        <taxon>Euteleostomi</taxon>
        <taxon>Actinopterygii</taxon>
        <taxon>Neopterygii</taxon>
        <taxon>Teleostei</taxon>
        <taxon>Albuliformes</taxon>
        <taxon>Albulidae</taxon>
        <taxon>Albula</taxon>
    </lineage>
</organism>
<keyword evidence="12" id="KW-1185">Reference proteome</keyword>
<feature type="transmembrane region" description="Helical" evidence="9">
    <location>
        <begin position="149"/>
        <end position="170"/>
    </location>
</feature>
<gene>
    <name evidence="11" type="ORF">JZ751_013709</name>
</gene>
<dbReference type="Pfam" id="PF00001">
    <property type="entry name" value="7tm_1"/>
    <property type="match status" value="1"/>
</dbReference>
<proteinExistence type="predicted"/>
<dbReference type="Proteomes" id="UP000824540">
    <property type="component" value="Unassembled WGS sequence"/>
</dbReference>
<dbReference type="AlphaFoldDB" id="A0A8T2NRK3"/>
<dbReference type="GO" id="GO:0004930">
    <property type="term" value="F:G protein-coupled receptor activity"/>
    <property type="evidence" value="ECO:0007669"/>
    <property type="project" value="UniProtKB-KW"/>
</dbReference>
<evidence type="ECO:0000256" key="4">
    <source>
        <dbReference type="ARBA" id="ARBA00022989"/>
    </source>
</evidence>
<evidence type="ECO:0000259" key="10">
    <source>
        <dbReference type="PROSITE" id="PS50262"/>
    </source>
</evidence>
<name>A0A8T2NRK3_9TELE</name>
<dbReference type="SUPFAM" id="SSF81321">
    <property type="entry name" value="Family A G protein-coupled receptor-like"/>
    <property type="match status" value="1"/>
</dbReference>
<evidence type="ECO:0000313" key="12">
    <source>
        <dbReference type="Proteomes" id="UP000824540"/>
    </source>
</evidence>
<dbReference type="PRINTS" id="PR00237">
    <property type="entry name" value="GPCRRHODOPSN"/>
</dbReference>
<dbReference type="EMBL" id="JAFBMS010000023">
    <property type="protein sequence ID" value="KAG9343543.1"/>
    <property type="molecule type" value="Genomic_DNA"/>
</dbReference>
<keyword evidence="4 9" id="KW-1133">Transmembrane helix</keyword>
<feature type="transmembrane region" description="Helical" evidence="9">
    <location>
        <begin position="182"/>
        <end position="206"/>
    </location>
</feature>
<evidence type="ECO:0000313" key="11">
    <source>
        <dbReference type="EMBL" id="KAG9343543.1"/>
    </source>
</evidence>
<sequence>MVLRKRKKAPRLAASSSVFTTCVCINRERQHLSPLCMPEKPSTASHIRTVSIMTFTCTELVNLLQWYDLPTMFSLEFCLGFLGNLLVILGYIFCLKEWKSTEMYLFNLAVSALLFLRTPPRQVDSYADGQAEISPLFCIADRYILHVDLYSSILFMVWVSVDWCLLLQNLKRQHFLLRRGSAIAVSAFTWLVINVQIAPTLVILIFQDMKSGNRSRCGDSGSLSADQAHDRLTYSLVVTVTGYIPPLLALCVSSGRIAYILRAQGGLFRKRLAPAGASSYRQPLYVVAATASMFPVLYSPCHAMRNIYISLHVSSNEGTPT</sequence>
<accession>A0A8T2NRK3</accession>
<dbReference type="OrthoDB" id="9927220at2759"/>
<feature type="transmembrane region" description="Helical" evidence="9">
    <location>
        <begin position="243"/>
        <end position="261"/>
    </location>
</feature>
<dbReference type="GO" id="GO:0005886">
    <property type="term" value="C:plasma membrane"/>
    <property type="evidence" value="ECO:0007669"/>
    <property type="project" value="UniProtKB-SubCell"/>
</dbReference>
<feature type="non-terminal residue" evidence="11">
    <location>
        <position position="1"/>
    </location>
</feature>
<keyword evidence="3 9" id="KW-0812">Transmembrane</keyword>
<keyword evidence="7" id="KW-0675">Receptor</keyword>
<dbReference type="Gene3D" id="1.20.1070.10">
    <property type="entry name" value="Rhodopsin 7-helix transmembrane proteins"/>
    <property type="match status" value="1"/>
</dbReference>
<feature type="transmembrane region" description="Helical" evidence="9">
    <location>
        <begin position="72"/>
        <end position="94"/>
    </location>
</feature>
<evidence type="ECO:0000256" key="7">
    <source>
        <dbReference type="ARBA" id="ARBA00023170"/>
    </source>
</evidence>
<keyword evidence="8" id="KW-0807">Transducer</keyword>
<keyword evidence="6 9" id="KW-0472">Membrane</keyword>